<reference evidence="2" key="1">
    <citation type="submission" date="2023-06" db="EMBL/GenBank/DDBJ databases">
        <title>Genome-scale phylogeny and comparative genomics of the fungal order Sordariales.</title>
        <authorList>
            <consortium name="Lawrence Berkeley National Laboratory"/>
            <person name="Hensen N."/>
            <person name="Bonometti L."/>
            <person name="Westerberg I."/>
            <person name="Brannstrom I.O."/>
            <person name="Guillou S."/>
            <person name="Cros-Aarteil S."/>
            <person name="Calhoun S."/>
            <person name="Haridas S."/>
            <person name="Kuo A."/>
            <person name="Mondo S."/>
            <person name="Pangilinan J."/>
            <person name="Riley R."/>
            <person name="LaButti K."/>
            <person name="Andreopoulos B."/>
            <person name="Lipzen A."/>
            <person name="Chen C."/>
            <person name="Yanf M."/>
            <person name="Daum C."/>
            <person name="Ng V."/>
            <person name="Clum A."/>
            <person name="Steindorff A."/>
            <person name="Ohm R."/>
            <person name="Martin F."/>
            <person name="Silar P."/>
            <person name="Natvig D."/>
            <person name="Lalanne C."/>
            <person name="Gautier V."/>
            <person name="Ament-velasquez S.L."/>
            <person name="Kruys A."/>
            <person name="Hutchinson M.I."/>
            <person name="Powell A.J."/>
            <person name="Barry K."/>
            <person name="Miller A.N."/>
            <person name="Grigoriev I.V."/>
            <person name="Debuchy R."/>
            <person name="Gladieux P."/>
            <person name="Thoren M.H."/>
            <person name="Johannesson H."/>
        </authorList>
    </citation>
    <scope>NUCLEOTIDE SEQUENCE</scope>
    <source>
        <strain evidence="2">SMH3187-1</strain>
    </source>
</reference>
<dbReference type="InterPro" id="IPR029058">
    <property type="entry name" value="AB_hydrolase_fold"/>
</dbReference>
<dbReference type="EMBL" id="JAUKUD010000007">
    <property type="protein sequence ID" value="KAK0738079.1"/>
    <property type="molecule type" value="Genomic_DNA"/>
</dbReference>
<evidence type="ECO:0000256" key="1">
    <source>
        <dbReference type="SAM" id="MobiDB-lite"/>
    </source>
</evidence>
<accession>A0AA40EE39</accession>
<evidence type="ECO:0000313" key="2">
    <source>
        <dbReference type="EMBL" id="KAK0738079.1"/>
    </source>
</evidence>
<feature type="region of interest" description="Disordered" evidence="1">
    <location>
        <begin position="202"/>
        <end position="233"/>
    </location>
</feature>
<feature type="compositionally biased region" description="Basic and acidic residues" evidence="1">
    <location>
        <begin position="326"/>
        <end position="361"/>
    </location>
</feature>
<dbReference type="Proteomes" id="UP001172155">
    <property type="component" value="Unassembled WGS sequence"/>
</dbReference>
<name>A0AA40EE39_9PEZI</name>
<feature type="region of interest" description="Disordered" evidence="1">
    <location>
        <begin position="326"/>
        <end position="449"/>
    </location>
</feature>
<evidence type="ECO:0000313" key="3">
    <source>
        <dbReference type="Proteomes" id="UP001172155"/>
    </source>
</evidence>
<sequence length="469" mass="52491">MTSSTLPPPLVVDPTAPHTHTIVFLHRFPSPLPSDLTPRLLSSKRPRDHRPLATQFPSIRWVFPFHKPPPAARPYANLTPADRAAVGLDARTTTPYITQLVLQEARRLGGLHRVILGGQGDTSEAAHEALLAFPDVLPDGMTEDEPRLAGFVGMHADVREQTRDVKATPHRFIHGGYKVQTQTWDGKRIDEMAKFLEEEMGVERVPTEEQRKLGRETLTPKDREKKPEEVKETLTEGQKYALELAKDKKANEELTEKIKVRIEADKVERKIRQERERRKRAATGETKEADDLAHGTAVPTVKDEPEASTANLTEAQKVALELAKEKKANKALADRTRQRIEADKVERKIKQERERERRLAAEDGPLAPKEEEDDDDDEDVSQSARSNSEETGEDWDRALAANNAKARSPPSPAEGRRLPKRRAKKLGPGRVASAGQPWQGGSPARGEMTEAQLRALGLIEETKVKEEDI</sequence>
<comment type="caution">
    <text evidence="2">The sequence shown here is derived from an EMBL/GenBank/DDBJ whole genome shotgun (WGS) entry which is preliminary data.</text>
</comment>
<dbReference type="AlphaFoldDB" id="A0AA40EE39"/>
<dbReference type="Gene3D" id="3.40.50.1820">
    <property type="entry name" value="alpha/beta hydrolase"/>
    <property type="match status" value="1"/>
</dbReference>
<feature type="compositionally biased region" description="Acidic residues" evidence="1">
    <location>
        <begin position="370"/>
        <end position="380"/>
    </location>
</feature>
<feature type="region of interest" description="Disordered" evidence="1">
    <location>
        <begin position="273"/>
        <end position="313"/>
    </location>
</feature>
<proteinExistence type="predicted"/>
<organism evidence="2 3">
    <name type="scientific">Schizothecium vesticola</name>
    <dbReference type="NCBI Taxonomy" id="314040"/>
    <lineage>
        <taxon>Eukaryota</taxon>
        <taxon>Fungi</taxon>
        <taxon>Dikarya</taxon>
        <taxon>Ascomycota</taxon>
        <taxon>Pezizomycotina</taxon>
        <taxon>Sordariomycetes</taxon>
        <taxon>Sordariomycetidae</taxon>
        <taxon>Sordariales</taxon>
        <taxon>Schizotheciaceae</taxon>
        <taxon>Schizothecium</taxon>
    </lineage>
</organism>
<feature type="compositionally biased region" description="Basic residues" evidence="1">
    <location>
        <begin position="418"/>
        <end position="427"/>
    </location>
</feature>
<keyword evidence="3" id="KW-1185">Reference proteome</keyword>
<gene>
    <name evidence="2" type="ORF">B0T18DRAFT_432950</name>
</gene>
<protein>
    <submittedName>
        <fullName evidence="2">Uncharacterized protein</fullName>
    </submittedName>
</protein>